<evidence type="ECO:0000256" key="10">
    <source>
        <dbReference type="ARBA" id="ARBA00022771"/>
    </source>
</evidence>
<keyword evidence="18" id="KW-0004">4Fe-4S</keyword>
<keyword evidence="18" id="KW-0411">Iron-sulfur</keyword>
<sequence>MTRLALYGAVSTALATAVVLGAFMSRPNFYAAAVYLSQSNAHLIVLANFALCLTLAITHGLQLLLFGPLRLIERERLYERGWYALTETCLAMTVFREEFDVRFIVCFVCLLIAKAGIWLCEDRVDYMEQMPYGSLPWYFHARMGAALSLLLTTSVTFVHHAFGSTLVHGPNMMIMFAFEFGIVTGQAAVNVAKYTLNILDLRRSDADEEPWEAKSTYVFYLELALDLYKLLLYLAFFLLIVHFYGLPLHILRDLYLTVRSFVTRVRDFLRYRRATRDMNERYPDATPAELEATGDAICMICREEMLLRREGGDPVRDRERAKKLPCGHILHLGCLRSWLERQQSCPTCRRPVFPQNEPRPNAARPPLGGQGGANAFFAGAGNVFAGGFAGGANFVPPPAAGAPQANGPAGPAAQPNGVAYQLPPGLHLPPGWTVLPLGGELRHAVLGGHGVPLPTPTQPADGGAANPHEPPVLIPLNTPAAPGRAASSPQPGPAVPTASQSDGLSRPSPGVSRHHSTSATEPPTTNTPLMSWLRDEIMSLRIEVQHTTQRLASAESRLIAIGSALENAIRTDDGAFVPPASPSPALSVPRSPALLPTLGSFARRRSTAEIAADVREKLQPILKEKMEKVHATMMEQRRRSVTAPIGFEEPVFEEDEDEKPKESVAEAVGSSSQPRSSYVGELREEECAVFEEFGSVAASSPTRETSLARDDHSTSTPSRASSIRSTIGRSVRSRPSSNASASMLQLTPGKGRAVEPSLTLSRVEDTPDDVEGTPSAGDKGKGTADPLPSECDSTDETELDITTTYSIVSNKMIARTGLRSLARQAHAAELRTLATAAQTPVPATRREVPLGSQSKPSSAVDHVLTSVDAVVNWARQGSIWPMTFGLACCAVEMMHCSAPRYDQDRLGIIFRASPRQSDVMIVAGTLTNKMAPALRQVYDQMPDPKWVISMGSCANGGGYYHYSYSVVRGCDRIVPVDIYVPGCPPTADALLYGIFMLQKKMKNTRITRHWQRT</sequence>
<evidence type="ECO:0000256" key="6">
    <source>
        <dbReference type="ARBA" id="ARBA00012483"/>
    </source>
</evidence>
<keyword evidence="7" id="KW-0808">Transferase</keyword>
<dbReference type="EC" id="2.3.2.27" evidence="6"/>
<dbReference type="InterPro" id="IPR057992">
    <property type="entry name" value="TPR_SYVN1_N"/>
</dbReference>
<accession>A0A0E9NQC4</accession>
<dbReference type="GO" id="GO:0051539">
    <property type="term" value="F:4 iron, 4 sulfur cluster binding"/>
    <property type="evidence" value="ECO:0007669"/>
    <property type="project" value="UniProtKB-KW"/>
</dbReference>
<feature type="region of interest" description="Disordered" evidence="19">
    <location>
        <begin position="836"/>
        <end position="857"/>
    </location>
</feature>
<evidence type="ECO:0000256" key="13">
    <source>
        <dbReference type="ARBA" id="ARBA00022833"/>
    </source>
</evidence>
<dbReference type="InterPro" id="IPR050731">
    <property type="entry name" value="HRD1_E3_ubiq-ligases"/>
</dbReference>
<dbReference type="AlphaFoldDB" id="A0A0E9NQC4"/>
<dbReference type="PROSITE" id="PS01150">
    <property type="entry name" value="COMPLEX1_20K"/>
    <property type="match status" value="1"/>
</dbReference>
<evidence type="ECO:0000256" key="12">
    <source>
        <dbReference type="ARBA" id="ARBA00022824"/>
    </source>
</evidence>
<dbReference type="NCBIfam" id="TIGR01957">
    <property type="entry name" value="nuoB_fam"/>
    <property type="match status" value="1"/>
</dbReference>
<gene>
    <name evidence="22" type="ORF">G7K_6086-t1</name>
</gene>
<feature type="region of interest" description="Disordered" evidence="19">
    <location>
        <begin position="646"/>
        <end position="680"/>
    </location>
</feature>
<keyword evidence="10 17" id="KW-0863">Zinc-finger</keyword>
<dbReference type="InterPro" id="IPR058051">
    <property type="entry name" value="Znf_RING_synoviolin"/>
</dbReference>
<dbReference type="CDD" id="cd16479">
    <property type="entry name" value="RING-H2_synoviolin"/>
    <property type="match status" value="1"/>
</dbReference>
<evidence type="ECO:0000256" key="8">
    <source>
        <dbReference type="ARBA" id="ARBA00022692"/>
    </source>
</evidence>
<evidence type="ECO:0000256" key="7">
    <source>
        <dbReference type="ARBA" id="ARBA00022679"/>
    </source>
</evidence>
<keyword evidence="8 20" id="KW-0812">Transmembrane</keyword>
<dbReference type="SMART" id="SM00184">
    <property type="entry name" value="RING"/>
    <property type="match status" value="1"/>
</dbReference>
<dbReference type="GO" id="GO:0048038">
    <property type="term" value="F:quinone binding"/>
    <property type="evidence" value="ECO:0007669"/>
    <property type="project" value="InterPro"/>
</dbReference>
<evidence type="ECO:0000313" key="23">
    <source>
        <dbReference type="Proteomes" id="UP000033140"/>
    </source>
</evidence>
<keyword evidence="18" id="KW-0408">Iron</keyword>
<comment type="pathway">
    <text evidence="3">Protein modification; protein ubiquitination.</text>
</comment>
<keyword evidence="15 18" id="KW-0520">NAD</keyword>
<keyword evidence="14 20" id="KW-1133">Transmembrane helix</keyword>
<evidence type="ECO:0000256" key="1">
    <source>
        <dbReference type="ARBA" id="ARBA00000900"/>
    </source>
</evidence>
<dbReference type="PANTHER" id="PTHR22763">
    <property type="entry name" value="RING ZINC FINGER PROTEIN"/>
    <property type="match status" value="1"/>
</dbReference>
<dbReference type="InterPro" id="IPR013083">
    <property type="entry name" value="Znf_RING/FYVE/PHD"/>
</dbReference>
<comment type="similarity">
    <text evidence="4 18">Belongs to the complex I 20 kDa subunit family.</text>
</comment>
<dbReference type="InterPro" id="IPR006138">
    <property type="entry name" value="NADH_UQ_OxRdtase_20Kd_su"/>
</dbReference>
<evidence type="ECO:0000256" key="18">
    <source>
        <dbReference type="RuleBase" id="RU004464"/>
    </source>
</evidence>
<dbReference type="GO" id="GO:0061630">
    <property type="term" value="F:ubiquitin protein ligase activity"/>
    <property type="evidence" value="ECO:0007669"/>
    <property type="project" value="UniProtKB-EC"/>
</dbReference>
<dbReference type="Gene3D" id="3.40.50.12280">
    <property type="match status" value="1"/>
</dbReference>
<keyword evidence="23" id="KW-1185">Reference proteome</keyword>
<evidence type="ECO:0000256" key="9">
    <source>
        <dbReference type="ARBA" id="ARBA00022723"/>
    </source>
</evidence>
<organism evidence="22 23">
    <name type="scientific">Saitoella complicata (strain BCRC 22490 / CBS 7301 / JCM 7358 / NBRC 10748 / NRRL Y-17804)</name>
    <dbReference type="NCBI Taxonomy" id="698492"/>
    <lineage>
        <taxon>Eukaryota</taxon>
        <taxon>Fungi</taxon>
        <taxon>Dikarya</taxon>
        <taxon>Ascomycota</taxon>
        <taxon>Taphrinomycotina</taxon>
        <taxon>Taphrinomycotina incertae sedis</taxon>
        <taxon>Saitoella</taxon>
    </lineage>
</organism>
<feature type="compositionally biased region" description="Polar residues" evidence="19">
    <location>
        <begin position="517"/>
        <end position="529"/>
    </location>
</feature>
<dbReference type="GO" id="GO:0043161">
    <property type="term" value="P:proteasome-mediated ubiquitin-dependent protein catabolic process"/>
    <property type="evidence" value="ECO:0007669"/>
    <property type="project" value="TreeGrafter"/>
</dbReference>
<feature type="region of interest" description="Disordered" evidence="19">
    <location>
        <begin position="696"/>
        <end position="796"/>
    </location>
</feature>
<dbReference type="Gene3D" id="3.30.40.10">
    <property type="entry name" value="Zinc/RING finger domain, C3HC4 (zinc finger)"/>
    <property type="match status" value="1"/>
</dbReference>
<dbReference type="GO" id="GO:0008270">
    <property type="term" value="F:zinc ion binding"/>
    <property type="evidence" value="ECO:0007669"/>
    <property type="project" value="UniProtKB-KW"/>
</dbReference>
<dbReference type="PROSITE" id="PS50089">
    <property type="entry name" value="ZF_RING_2"/>
    <property type="match status" value="1"/>
</dbReference>
<evidence type="ECO:0000259" key="21">
    <source>
        <dbReference type="PROSITE" id="PS50089"/>
    </source>
</evidence>
<evidence type="ECO:0000256" key="16">
    <source>
        <dbReference type="ARBA" id="ARBA00023136"/>
    </source>
</evidence>
<dbReference type="NCBIfam" id="NF005012">
    <property type="entry name" value="PRK06411.1"/>
    <property type="match status" value="1"/>
</dbReference>
<feature type="transmembrane region" description="Helical" evidence="20">
    <location>
        <begin position="230"/>
        <end position="251"/>
    </location>
</feature>
<evidence type="ECO:0000256" key="4">
    <source>
        <dbReference type="ARBA" id="ARBA00009173"/>
    </source>
</evidence>
<name>A0A0E9NQC4_SAICN</name>
<evidence type="ECO:0000256" key="15">
    <source>
        <dbReference type="ARBA" id="ARBA00023027"/>
    </source>
</evidence>
<evidence type="ECO:0000256" key="3">
    <source>
        <dbReference type="ARBA" id="ARBA00004906"/>
    </source>
</evidence>
<comment type="similarity">
    <text evidence="5">Belongs to the HRD1 family.</text>
</comment>
<dbReference type="Proteomes" id="UP000033140">
    <property type="component" value="Unassembled WGS sequence"/>
</dbReference>
<dbReference type="STRING" id="698492.A0A0E9NQC4"/>
<feature type="region of interest" description="Disordered" evidence="19">
    <location>
        <begin position="448"/>
        <end position="529"/>
    </location>
</feature>
<comment type="catalytic activity">
    <reaction evidence="1">
        <text>S-ubiquitinyl-[E2 ubiquitin-conjugating enzyme]-L-cysteine + [acceptor protein]-L-lysine = [E2 ubiquitin-conjugating enzyme]-L-cysteine + N(6)-ubiquitinyl-[acceptor protein]-L-lysine.</text>
        <dbReference type="EC" id="2.3.2.27"/>
    </reaction>
</comment>
<comment type="caution">
    <text evidence="22">The sequence shown here is derived from an EMBL/GenBank/DDBJ whole genome shotgun (WGS) entry which is preliminary data.</text>
</comment>
<dbReference type="Pfam" id="PF13639">
    <property type="entry name" value="zf-RING_2"/>
    <property type="match status" value="1"/>
</dbReference>
<keyword evidence="16 20" id="KW-0472">Membrane</keyword>
<feature type="transmembrane region" description="Helical" evidence="20">
    <location>
        <begin position="174"/>
        <end position="196"/>
    </location>
</feature>
<feature type="transmembrane region" description="Helical" evidence="20">
    <location>
        <begin position="101"/>
        <end position="120"/>
    </location>
</feature>
<feature type="domain" description="RING-type" evidence="21">
    <location>
        <begin position="298"/>
        <end position="349"/>
    </location>
</feature>
<feature type="transmembrane region" description="Helical" evidence="20">
    <location>
        <begin position="41"/>
        <end position="65"/>
    </location>
</feature>
<dbReference type="Pfam" id="PF01058">
    <property type="entry name" value="Oxidored_q6"/>
    <property type="match status" value="1"/>
</dbReference>
<feature type="compositionally biased region" description="Polar residues" evidence="19">
    <location>
        <begin position="714"/>
        <end position="745"/>
    </location>
</feature>
<evidence type="ECO:0000256" key="17">
    <source>
        <dbReference type="PROSITE-ProRule" id="PRU00175"/>
    </source>
</evidence>
<dbReference type="HAMAP" id="MF_01356">
    <property type="entry name" value="NDH1_NuoB"/>
    <property type="match status" value="1"/>
</dbReference>
<evidence type="ECO:0000256" key="19">
    <source>
        <dbReference type="SAM" id="MobiDB-lite"/>
    </source>
</evidence>
<dbReference type="InterPro" id="IPR006137">
    <property type="entry name" value="NADH_UbQ_OxRdtase-like_20kDa"/>
</dbReference>
<evidence type="ECO:0000256" key="11">
    <source>
        <dbReference type="ARBA" id="ARBA00022786"/>
    </source>
</evidence>
<keyword evidence="12" id="KW-0256">Endoplasmic reticulum</keyword>
<reference evidence="22 23" key="3">
    <citation type="journal article" date="2015" name="Genome Announc.">
        <title>Draft Genome Sequence of the Archiascomycetous Yeast Saitoella complicata.</title>
        <authorList>
            <person name="Yamauchi K."/>
            <person name="Kondo S."/>
            <person name="Hamamoto M."/>
            <person name="Takahashi Y."/>
            <person name="Ogura Y."/>
            <person name="Hayashi T."/>
            <person name="Nishida H."/>
        </authorList>
    </citation>
    <scope>NUCLEOTIDE SEQUENCE [LARGE SCALE GENOMIC DNA]</scope>
    <source>
        <strain evidence="22 23">NRRL Y-17804</strain>
    </source>
</reference>
<evidence type="ECO:0000256" key="14">
    <source>
        <dbReference type="ARBA" id="ARBA00022989"/>
    </source>
</evidence>
<keyword evidence="13" id="KW-0862">Zinc</keyword>
<dbReference type="GO" id="GO:0036503">
    <property type="term" value="P:ERAD pathway"/>
    <property type="evidence" value="ECO:0007669"/>
    <property type="project" value="TreeGrafter"/>
</dbReference>
<dbReference type="SUPFAM" id="SSF57850">
    <property type="entry name" value="RING/U-box"/>
    <property type="match status" value="1"/>
</dbReference>
<evidence type="ECO:0000313" key="22">
    <source>
        <dbReference type="EMBL" id="GAO51998.1"/>
    </source>
</evidence>
<dbReference type="GO" id="GO:0008137">
    <property type="term" value="F:NADH dehydrogenase (ubiquinone) activity"/>
    <property type="evidence" value="ECO:0007669"/>
    <property type="project" value="InterPro"/>
</dbReference>
<evidence type="ECO:0000256" key="2">
    <source>
        <dbReference type="ARBA" id="ARBA00004477"/>
    </source>
</evidence>
<feature type="transmembrane region" description="Helical" evidence="20">
    <location>
        <begin position="141"/>
        <end position="162"/>
    </location>
</feature>
<keyword evidence="9 18" id="KW-0479">Metal-binding</keyword>
<dbReference type="InterPro" id="IPR001841">
    <property type="entry name" value="Znf_RING"/>
</dbReference>
<dbReference type="Pfam" id="PF25563">
    <property type="entry name" value="TPR_SYVN1_N"/>
    <property type="match status" value="1"/>
</dbReference>
<reference evidence="22 23" key="1">
    <citation type="journal article" date="2011" name="J. Gen. Appl. Microbiol.">
        <title>Draft genome sequencing of the enigmatic yeast Saitoella complicata.</title>
        <authorList>
            <person name="Nishida H."/>
            <person name="Hamamoto M."/>
            <person name="Sugiyama J."/>
        </authorList>
    </citation>
    <scope>NUCLEOTIDE SEQUENCE [LARGE SCALE GENOMIC DNA]</scope>
    <source>
        <strain evidence="22 23">NRRL Y-17804</strain>
    </source>
</reference>
<dbReference type="SUPFAM" id="SSF56770">
    <property type="entry name" value="HydA/Nqo6-like"/>
    <property type="match status" value="1"/>
</dbReference>
<proteinExistence type="inferred from homology"/>
<dbReference type="FunFam" id="3.40.50.12280:FF:000001">
    <property type="entry name" value="NADH-quinone oxidoreductase subunit B 2"/>
    <property type="match status" value="1"/>
</dbReference>
<comment type="subcellular location">
    <subcellularLocation>
        <location evidence="2">Endoplasmic reticulum membrane</location>
        <topology evidence="2">Multi-pass membrane protein</topology>
    </subcellularLocation>
</comment>
<keyword evidence="11" id="KW-0833">Ubl conjugation pathway</keyword>
<evidence type="ECO:0000256" key="5">
    <source>
        <dbReference type="ARBA" id="ARBA00010089"/>
    </source>
</evidence>
<dbReference type="PANTHER" id="PTHR22763:SF184">
    <property type="entry name" value="E3 UBIQUITIN-PROTEIN LIGASE SYNOVIOLIN"/>
    <property type="match status" value="1"/>
</dbReference>
<protein>
    <recommendedName>
        <fullName evidence="6">RING-type E3 ubiquitin transferase</fullName>
        <ecNumber evidence="6">2.3.2.27</ecNumber>
    </recommendedName>
</protein>
<evidence type="ECO:0000256" key="20">
    <source>
        <dbReference type="SAM" id="Phobius"/>
    </source>
</evidence>
<dbReference type="EMBL" id="BACD03000057">
    <property type="protein sequence ID" value="GAO51998.1"/>
    <property type="molecule type" value="Genomic_DNA"/>
</dbReference>
<reference evidence="22 23" key="2">
    <citation type="journal article" date="2014" name="J. Gen. Appl. Microbiol.">
        <title>The early diverging ascomycetous budding yeast Saitoella complicata has three histone deacetylases belonging to the Clr6, Hos2, and Rpd3 lineages.</title>
        <authorList>
            <person name="Nishida H."/>
            <person name="Matsumoto T."/>
            <person name="Kondo S."/>
            <person name="Hamamoto M."/>
            <person name="Yoshikawa H."/>
        </authorList>
    </citation>
    <scope>NUCLEOTIDE SEQUENCE [LARGE SCALE GENOMIC DNA]</scope>
    <source>
        <strain evidence="22 23">NRRL Y-17804</strain>
    </source>
</reference>
<dbReference type="GO" id="GO:0005789">
    <property type="term" value="C:endoplasmic reticulum membrane"/>
    <property type="evidence" value="ECO:0007669"/>
    <property type="project" value="UniProtKB-SubCell"/>
</dbReference>